<dbReference type="SUPFAM" id="SSF46938">
    <property type="entry name" value="CRAL/TRIO N-terminal domain"/>
    <property type="match status" value="1"/>
</dbReference>
<dbReference type="InterPro" id="IPR036273">
    <property type="entry name" value="CRAL/TRIO_N_dom_sf"/>
</dbReference>
<dbReference type="PROSITE" id="PS50191">
    <property type="entry name" value="CRAL_TRIO"/>
    <property type="match status" value="1"/>
</dbReference>
<dbReference type="Pfam" id="PF03765">
    <property type="entry name" value="CRAL_TRIO_N"/>
    <property type="match status" value="1"/>
</dbReference>
<evidence type="ECO:0000313" key="3">
    <source>
        <dbReference type="EMBL" id="KAF7316794.1"/>
    </source>
</evidence>
<dbReference type="Proteomes" id="UP000613580">
    <property type="component" value="Unassembled WGS sequence"/>
</dbReference>
<reference evidence="3" key="1">
    <citation type="submission" date="2020-05" db="EMBL/GenBank/DDBJ databases">
        <title>Mycena genomes resolve the evolution of fungal bioluminescence.</title>
        <authorList>
            <person name="Tsai I.J."/>
        </authorList>
    </citation>
    <scope>NUCLEOTIDE SEQUENCE</scope>
    <source>
        <strain evidence="3">110903Hualien_Pintung</strain>
    </source>
</reference>
<name>A0A8H6WLH4_MYCCL</name>
<keyword evidence="4" id="KW-1185">Reference proteome</keyword>
<dbReference type="Pfam" id="PF00650">
    <property type="entry name" value="CRAL_TRIO"/>
    <property type="match status" value="1"/>
</dbReference>
<dbReference type="InterPro" id="IPR036865">
    <property type="entry name" value="CRAL-TRIO_dom_sf"/>
</dbReference>
<dbReference type="Gene3D" id="3.40.525.10">
    <property type="entry name" value="CRAL-TRIO lipid binding domain"/>
    <property type="match status" value="1"/>
</dbReference>
<dbReference type="InterPro" id="IPR052578">
    <property type="entry name" value="PI_Transfer_CRAL-TRIO"/>
</dbReference>
<dbReference type="PANTHER" id="PTHR45824:SF29">
    <property type="entry name" value="GH16843P"/>
    <property type="match status" value="1"/>
</dbReference>
<dbReference type="CDD" id="cd00170">
    <property type="entry name" value="SEC14"/>
    <property type="match status" value="1"/>
</dbReference>
<accession>A0A8H6WLH4</accession>
<dbReference type="InterPro" id="IPR011074">
    <property type="entry name" value="CRAL/TRIO_N_dom"/>
</dbReference>
<dbReference type="SMART" id="SM00516">
    <property type="entry name" value="SEC14"/>
    <property type="match status" value="1"/>
</dbReference>
<feature type="compositionally biased region" description="Pro residues" evidence="1">
    <location>
        <begin position="10"/>
        <end position="21"/>
    </location>
</feature>
<evidence type="ECO:0000313" key="4">
    <source>
        <dbReference type="Proteomes" id="UP000613580"/>
    </source>
</evidence>
<evidence type="ECO:0000256" key="1">
    <source>
        <dbReference type="SAM" id="MobiDB-lite"/>
    </source>
</evidence>
<dbReference type="OrthoDB" id="75724at2759"/>
<dbReference type="PANTHER" id="PTHR45824">
    <property type="entry name" value="GH16843P"/>
    <property type="match status" value="1"/>
</dbReference>
<dbReference type="SUPFAM" id="SSF52087">
    <property type="entry name" value="CRAL/TRIO domain"/>
    <property type="match status" value="1"/>
</dbReference>
<dbReference type="SMART" id="SM01100">
    <property type="entry name" value="CRAL_TRIO_N"/>
    <property type="match status" value="1"/>
</dbReference>
<feature type="region of interest" description="Disordered" evidence="1">
    <location>
        <begin position="1"/>
        <end position="21"/>
    </location>
</feature>
<gene>
    <name evidence="3" type="ORF">HMN09_00412500</name>
</gene>
<dbReference type="GO" id="GO:0008526">
    <property type="term" value="F:phosphatidylinositol transfer activity"/>
    <property type="evidence" value="ECO:0007669"/>
    <property type="project" value="TreeGrafter"/>
</dbReference>
<protein>
    <submittedName>
        <fullName evidence="3">CRAL-TRIO domain-containing protein</fullName>
    </submittedName>
</protein>
<dbReference type="InterPro" id="IPR001251">
    <property type="entry name" value="CRAL-TRIO_dom"/>
</dbReference>
<sequence length="313" mass="35689">MSDAQTLVLPSPPPVQPARPVPPAVLTEQEQKMYDEVLLYAQEKQDLTDAEKMWLSYECILRYLRASKWKVDVAKTRLDATLAWRREYGLYDTLTPELVEPEAVTGKQIIFGYDFTGRPALYLLPSRQNTDGPPRQIQYTVWMLERCIDVMPAGVESLDLLIDYADKAKNPSLGTARAVLNILQSHYPERLGLAMILNVPFLLNAFYKLITPFVDPVTRLKMRFNPKAIEEDIFAPDQITTSWGGAINFDYKHEEYWPALVSMTNERRARWTENWTAMGATVGLKESDYKKEKDVVKTDEAQAETVESSTADA</sequence>
<dbReference type="AlphaFoldDB" id="A0A8H6WLH4"/>
<proteinExistence type="predicted"/>
<dbReference type="EMBL" id="JACAZE010000005">
    <property type="protein sequence ID" value="KAF7316794.1"/>
    <property type="molecule type" value="Genomic_DNA"/>
</dbReference>
<organism evidence="3 4">
    <name type="scientific">Mycena chlorophos</name>
    <name type="common">Agaric fungus</name>
    <name type="synonym">Agaricus chlorophos</name>
    <dbReference type="NCBI Taxonomy" id="658473"/>
    <lineage>
        <taxon>Eukaryota</taxon>
        <taxon>Fungi</taxon>
        <taxon>Dikarya</taxon>
        <taxon>Basidiomycota</taxon>
        <taxon>Agaricomycotina</taxon>
        <taxon>Agaricomycetes</taxon>
        <taxon>Agaricomycetidae</taxon>
        <taxon>Agaricales</taxon>
        <taxon>Marasmiineae</taxon>
        <taxon>Mycenaceae</taxon>
        <taxon>Mycena</taxon>
    </lineage>
</organism>
<comment type="caution">
    <text evidence="3">The sequence shown here is derived from an EMBL/GenBank/DDBJ whole genome shotgun (WGS) entry which is preliminary data.</text>
</comment>
<feature type="domain" description="CRAL-TRIO" evidence="2">
    <location>
        <begin position="98"/>
        <end position="251"/>
    </location>
</feature>
<evidence type="ECO:0000259" key="2">
    <source>
        <dbReference type="PROSITE" id="PS50191"/>
    </source>
</evidence>